<feature type="domain" description="Rhodanese" evidence="2">
    <location>
        <begin position="68"/>
        <end position="159"/>
    </location>
</feature>
<gene>
    <name evidence="3" type="ORF">ACFQZW_13245</name>
</gene>
<dbReference type="Pfam" id="PF00581">
    <property type="entry name" value="Rhodanese"/>
    <property type="match status" value="1"/>
</dbReference>
<dbReference type="SMART" id="SM00450">
    <property type="entry name" value="RHOD"/>
    <property type="match status" value="1"/>
</dbReference>
<dbReference type="PANTHER" id="PTHR44086">
    <property type="entry name" value="THIOSULFATE SULFURTRANSFERASE RDL2, MITOCHONDRIAL-RELATED"/>
    <property type="match status" value="1"/>
</dbReference>
<keyword evidence="1" id="KW-0812">Transmembrane</keyword>
<evidence type="ECO:0000259" key="2">
    <source>
        <dbReference type="PROSITE" id="PS50206"/>
    </source>
</evidence>
<keyword evidence="4" id="KW-1185">Reference proteome</keyword>
<evidence type="ECO:0000313" key="3">
    <source>
        <dbReference type="EMBL" id="MFD0763048.1"/>
    </source>
</evidence>
<name>A0ABW2Z8N5_9FLAO</name>
<dbReference type="SUPFAM" id="SSF52821">
    <property type="entry name" value="Rhodanese/Cell cycle control phosphatase"/>
    <property type="match status" value="1"/>
</dbReference>
<dbReference type="EMBL" id="JBHTIC010000020">
    <property type="protein sequence ID" value="MFD0763048.1"/>
    <property type="molecule type" value="Genomic_DNA"/>
</dbReference>
<keyword evidence="1" id="KW-1133">Transmembrane helix</keyword>
<dbReference type="Gene3D" id="3.40.250.10">
    <property type="entry name" value="Rhodanese-like domain"/>
    <property type="match status" value="1"/>
</dbReference>
<dbReference type="Proteomes" id="UP001597032">
    <property type="component" value="Unassembled WGS sequence"/>
</dbReference>
<evidence type="ECO:0000313" key="4">
    <source>
        <dbReference type="Proteomes" id="UP001597032"/>
    </source>
</evidence>
<keyword evidence="1" id="KW-0472">Membrane</keyword>
<comment type="caution">
    <text evidence="3">The sequence shown here is derived from an EMBL/GenBank/DDBJ whole genome shotgun (WGS) entry which is preliminary data.</text>
</comment>
<dbReference type="RefSeq" id="WP_298286945.1">
    <property type="nucleotide sequence ID" value="NZ_JBHTIC010000020.1"/>
</dbReference>
<accession>A0ABW2Z8N5</accession>
<dbReference type="PANTHER" id="PTHR44086:SF10">
    <property type="entry name" value="THIOSULFATE SULFURTRANSFERASE_RHODANESE-LIKE DOMAIN-CONTAINING PROTEIN 3"/>
    <property type="match status" value="1"/>
</dbReference>
<organism evidence="3 4">
    <name type="scientific">Lutibacter aestuarii</name>
    <dbReference type="NCBI Taxonomy" id="861111"/>
    <lineage>
        <taxon>Bacteria</taxon>
        <taxon>Pseudomonadati</taxon>
        <taxon>Bacteroidota</taxon>
        <taxon>Flavobacteriia</taxon>
        <taxon>Flavobacteriales</taxon>
        <taxon>Flavobacteriaceae</taxon>
        <taxon>Lutibacter</taxon>
    </lineage>
</organism>
<evidence type="ECO:0000256" key="1">
    <source>
        <dbReference type="SAM" id="Phobius"/>
    </source>
</evidence>
<feature type="transmembrane region" description="Helical" evidence="1">
    <location>
        <begin position="12"/>
        <end position="31"/>
    </location>
</feature>
<dbReference type="InterPro" id="IPR001763">
    <property type="entry name" value="Rhodanese-like_dom"/>
</dbReference>
<dbReference type="CDD" id="cd00158">
    <property type="entry name" value="RHOD"/>
    <property type="match status" value="1"/>
</dbReference>
<protein>
    <submittedName>
        <fullName evidence="3">Rhodanese-like domain-containing protein</fullName>
    </submittedName>
</protein>
<dbReference type="PROSITE" id="PS50206">
    <property type="entry name" value="RHODANESE_3"/>
    <property type="match status" value="1"/>
</dbReference>
<sequence length="221" mass="25504">MVNRKVAKVLTFRYKILAGIFLLLAAGLVLLPKYEKHEGIKPEELLSNAISPERYISTDELANKIINQDPSFIMIDVRNETEFNKYSIPNSINIPLKKLLDEDAIGYLNQNQYDVIFISNDHFYADQAWVLCNRLDYKNLRVLKGGINNWYLTIINPTKPTENMPAEDFELYSFRKSASMFFGVVYPEQLKIEKKPEVKKVTPKKVIPIKKKKKMPVEGGC</sequence>
<proteinExistence type="predicted"/>
<reference evidence="4" key="1">
    <citation type="journal article" date="2019" name="Int. J. Syst. Evol. Microbiol.">
        <title>The Global Catalogue of Microorganisms (GCM) 10K type strain sequencing project: providing services to taxonomists for standard genome sequencing and annotation.</title>
        <authorList>
            <consortium name="The Broad Institute Genomics Platform"/>
            <consortium name="The Broad Institute Genome Sequencing Center for Infectious Disease"/>
            <person name="Wu L."/>
            <person name="Ma J."/>
        </authorList>
    </citation>
    <scope>NUCLEOTIDE SEQUENCE [LARGE SCALE GENOMIC DNA]</scope>
    <source>
        <strain evidence="4">CCUG 60022</strain>
    </source>
</reference>
<dbReference type="InterPro" id="IPR036873">
    <property type="entry name" value="Rhodanese-like_dom_sf"/>
</dbReference>